<feature type="compositionally biased region" description="Low complexity" evidence="1">
    <location>
        <begin position="34"/>
        <end position="55"/>
    </location>
</feature>
<dbReference type="Proteomes" id="UP000177310">
    <property type="component" value="Unassembled WGS sequence"/>
</dbReference>
<keyword evidence="2" id="KW-0812">Transmembrane</keyword>
<evidence type="ECO:0000256" key="2">
    <source>
        <dbReference type="SAM" id="Phobius"/>
    </source>
</evidence>
<organism evidence="3 4">
    <name type="scientific">Candidatus Buchananbacteria bacterium RIFCSPHIGHO2_02_FULL_56_16</name>
    <dbReference type="NCBI Taxonomy" id="1797542"/>
    <lineage>
        <taxon>Bacteria</taxon>
        <taxon>Candidatus Buchananiibacteriota</taxon>
    </lineage>
</organism>
<feature type="region of interest" description="Disordered" evidence="1">
    <location>
        <begin position="34"/>
        <end position="59"/>
    </location>
</feature>
<keyword evidence="2" id="KW-1133">Transmembrane helix</keyword>
<dbReference type="EMBL" id="MHIL01000007">
    <property type="protein sequence ID" value="OGY52223.1"/>
    <property type="molecule type" value="Genomic_DNA"/>
</dbReference>
<gene>
    <name evidence="3" type="ORF">A3J59_04405</name>
</gene>
<keyword evidence="2" id="KW-0472">Membrane</keyword>
<comment type="caution">
    <text evidence="3">The sequence shown here is derived from an EMBL/GenBank/DDBJ whole genome shotgun (WGS) entry which is preliminary data.</text>
</comment>
<sequence length="166" mass="18620">MNWTPRRIIISIAVVAIVGMGAYLLGSQIQPEQPAATTAQNEQPAATAETAEEPAGFGPEVKRQYTSAPVYTYEQALNDFRDRRIQLENCVADPSTVTYKTGTKVMFDNRSSEPTEIKLDGRPIRLWGYEFRIVTLSSRSLPHTIDVDCEWLGEPSYNIARILLQQ</sequence>
<reference evidence="3 4" key="1">
    <citation type="journal article" date="2016" name="Nat. Commun.">
        <title>Thousands of microbial genomes shed light on interconnected biogeochemical processes in an aquifer system.</title>
        <authorList>
            <person name="Anantharaman K."/>
            <person name="Brown C.T."/>
            <person name="Hug L.A."/>
            <person name="Sharon I."/>
            <person name="Castelle C.J."/>
            <person name="Probst A.J."/>
            <person name="Thomas B.C."/>
            <person name="Singh A."/>
            <person name="Wilkins M.J."/>
            <person name="Karaoz U."/>
            <person name="Brodie E.L."/>
            <person name="Williams K.H."/>
            <person name="Hubbard S.S."/>
            <person name="Banfield J.F."/>
        </authorList>
    </citation>
    <scope>NUCLEOTIDE SEQUENCE [LARGE SCALE GENOMIC DNA]</scope>
</reference>
<evidence type="ECO:0000313" key="4">
    <source>
        <dbReference type="Proteomes" id="UP000177310"/>
    </source>
</evidence>
<feature type="transmembrane region" description="Helical" evidence="2">
    <location>
        <begin position="7"/>
        <end position="26"/>
    </location>
</feature>
<dbReference type="AlphaFoldDB" id="A0A1G1YIR1"/>
<accession>A0A1G1YIR1</accession>
<proteinExistence type="predicted"/>
<protein>
    <submittedName>
        <fullName evidence="3">Uncharacterized protein</fullName>
    </submittedName>
</protein>
<evidence type="ECO:0000256" key="1">
    <source>
        <dbReference type="SAM" id="MobiDB-lite"/>
    </source>
</evidence>
<evidence type="ECO:0000313" key="3">
    <source>
        <dbReference type="EMBL" id="OGY52223.1"/>
    </source>
</evidence>
<name>A0A1G1YIR1_9BACT</name>